<dbReference type="EMBL" id="FQXU01000012">
    <property type="protein sequence ID" value="SHI32123.1"/>
    <property type="molecule type" value="Genomic_DNA"/>
</dbReference>
<evidence type="ECO:0000313" key="3">
    <source>
        <dbReference type="Proteomes" id="UP000184241"/>
    </source>
</evidence>
<feature type="domain" description="FAD dependent oxidoreductase" evidence="1">
    <location>
        <begin position="30"/>
        <end position="384"/>
    </location>
</feature>
<dbReference type="GO" id="GO:0005737">
    <property type="term" value="C:cytoplasm"/>
    <property type="evidence" value="ECO:0007669"/>
    <property type="project" value="TreeGrafter"/>
</dbReference>
<dbReference type="PANTHER" id="PTHR13847:SF201">
    <property type="entry name" value="PUTATIBE OXIDOREDUCTASE"/>
    <property type="match status" value="1"/>
</dbReference>
<gene>
    <name evidence="2" type="ORF">SAMN02745941_03631</name>
</gene>
<evidence type="ECO:0000313" key="2">
    <source>
        <dbReference type="EMBL" id="SHI32123.1"/>
    </source>
</evidence>
<evidence type="ECO:0000259" key="1">
    <source>
        <dbReference type="Pfam" id="PF01266"/>
    </source>
</evidence>
<dbReference type="InterPro" id="IPR036188">
    <property type="entry name" value="FAD/NAD-bd_sf"/>
</dbReference>
<dbReference type="RefSeq" id="WP_073021801.1">
    <property type="nucleotide sequence ID" value="NZ_FQXU01000012.1"/>
</dbReference>
<dbReference type="AlphaFoldDB" id="A0A1M6A7K1"/>
<dbReference type="InterPro" id="IPR006076">
    <property type="entry name" value="FAD-dep_OxRdtase"/>
</dbReference>
<name>A0A1M6A7K1_9CLOT</name>
<dbReference type="Proteomes" id="UP000184241">
    <property type="component" value="Unassembled WGS sequence"/>
</dbReference>
<sequence length="404" mass="45577">MKTIGDNPIWTSVNPISYHYPSLNENIDCDVVIVGGGISGALCCYYFAKAGIKTVLLESNILGYSSSSCSTSILQYEIDSNISGLSSKLGKEKAFEAFSETLQAFNDLKDIINELNIDCDFKAVPSLLYTNKPAHSQALRNEYNLRKSAGFDVQYIDFNNSRDYFPFPIYSGILSHEGSGIVDPYKLINALIRNAFDNGARVFEHTPVDNIKALYTGVLVNTPKAKINAKKVIIATGYEAIEDYHIPNQKLTRSFTISTTKFLNENEEVWYKNSIVRDMSDPYTYLRPTVDGRILIGGEDIDNLEYNDELNSKKYLILEKRLRDLLCSPKDFKIEFQFNGVFDDTNDSLPIIGENQDFPNHYFCLGYGSNGILYSTFGAKMLLDLYLNQNASHLDLFEFSRNTI</sequence>
<protein>
    <submittedName>
        <fullName evidence="2">Glycine/D-amino acid oxidase</fullName>
    </submittedName>
</protein>
<proteinExistence type="predicted"/>
<dbReference type="Gene3D" id="3.50.50.60">
    <property type="entry name" value="FAD/NAD(P)-binding domain"/>
    <property type="match status" value="1"/>
</dbReference>
<dbReference type="Pfam" id="PF01266">
    <property type="entry name" value="DAO"/>
    <property type="match status" value="1"/>
</dbReference>
<dbReference type="Gene3D" id="3.30.9.10">
    <property type="entry name" value="D-Amino Acid Oxidase, subunit A, domain 2"/>
    <property type="match status" value="1"/>
</dbReference>
<dbReference type="PANTHER" id="PTHR13847">
    <property type="entry name" value="SARCOSINE DEHYDROGENASE-RELATED"/>
    <property type="match status" value="1"/>
</dbReference>
<accession>A0A1M6A7K1</accession>
<organism evidence="2 3">
    <name type="scientific">Clostridium intestinale DSM 6191</name>
    <dbReference type="NCBI Taxonomy" id="1121320"/>
    <lineage>
        <taxon>Bacteria</taxon>
        <taxon>Bacillati</taxon>
        <taxon>Bacillota</taxon>
        <taxon>Clostridia</taxon>
        <taxon>Eubacteriales</taxon>
        <taxon>Clostridiaceae</taxon>
        <taxon>Clostridium</taxon>
    </lineage>
</organism>
<dbReference type="SUPFAM" id="SSF51905">
    <property type="entry name" value="FAD/NAD(P)-binding domain"/>
    <property type="match status" value="1"/>
</dbReference>
<reference evidence="2 3" key="1">
    <citation type="submission" date="2016-11" db="EMBL/GenBank/DDBJ databases">
        <authorList>
            <person name="Jaros S."/>
            <person name="Januszkiewicz K."/>
            <person name="Wedrychowicz H."/>
        </authorList>
    </citation>
    <scope>NUCLEOTIDE SEQUENCE [LARGE SCALE GENOMIC DNA]</scope>
    <source>
        <strain evidence="2 3">DSM 6191</strain>
    </source>
</reference>